<proteinExistence type="inferred from homology"/>
<dbReference type="FunFam" id="3.40.190.10:FF:000175">
    <property type="entry name" value="Glutamate receptor"/>
    <property type="match status" value="1"/>
</dbReference>
<dbReference type="PRINTS" id="PR01176">
    <property type="entry name" value="GABABRECEPTR"/>
</dbReference>
<keyword evidence="8 13" id="KW-0472">Membrane</keyword>
<dbReference type="CDD" id="cd13686">
    <property type="entry name" value="GluR_Plant"/>
    <property type="match status" value="1"/>
</dbReference>
<keyword evidence="6 14" id="KW-1133">Transmembrane helix</keyword>
<feature type="transmembrane region" description="Helical" evidence="14">
    <location>
        <begin position="649"/>
        <end position="675"/>
    </location>
</feature>
<dbReference type="GO" id="GO:0007165">
    <property type="term" value="P:signal transduction"/>
    <property type="evidence" value="ECO:0007669"/>
    <property type="project" value="UniProtKB-ARBA"/>
</dbReference>
<keyword evidence="10" id="KW-0325">Glycoprotein</keyword>
<sequence>MRHGLLVQVFILIWVQVELCRFVECQPLKVVNIAAAFTHNSVIGSSAKTGIEAAIDDINNDPSILKGIRLNLIMRDSNCSVFTGAVKVFQVLEQEVVAIIGPQSSSIARMISFMASGLQVPLVSFAATDPTLSSLQFPYFLRMTQSDSDQMAAIADLIDYYEWKEFIFIYVDDDNGRNGMSYLEDILYKNPKTVYKRPLPVKANSSVISGVLEKTKSFGTRVYVVHVNPDSGLEIFSIAKRLQMMTRDYVWLTTDWLSASLDSSLHMNHSTLNMLQGVIGLRQHVPEFEQKKAILLRKRNIMKEGLVSSGMNNYGFYAYDTVWAVARAVDELLKQNRAITFTFDKARNSNLSSDLQLGKLKTFDNGSLLLEKLKQTNFTGLTGQVQFDPLRNRVDSAYDVINIDQEAVKIIGYWSSHSGISVTPPEKLNMHTKSTSEMDHKLLNASWPGEETDKPRGWVAATKERPLRIGIPNRATFVEYVTEDHGTHEIRGYCIDVFNASLRFVPYDVPHRFIPFGDGKSNPSYDELVRMVAEDVFDAAVGDITIITNRTRIADFTQPYAANGLVIVIPNRNSNSGAWVFLKPFTAEMWGVTAAFFLVIGLVIWILEHRINDDFRGPPRRQFITMILFSFSTLFKTNQVDTISTLGRMVMIVWLFLLMVITSSYTASLTSILTIQQLSSPITGMDSLIASNLPIGYQVGSFVGSYLTDSLNIAKSRLVVLKSPEDYEEKLSLGPKNGGVAAVVDELPYVKLFLSDRKDFGIVGDMITKNGWGFVFKRGSPLAMDVSTAILRLSESGDLKKIGDKWFCKDGCEAGRRVSDPNQLHLDSFWGLFLLCGSVTLTALIIFLVKTVRQFVRYKKKQRDLMSQYSSATSSTRCAQAVYSFFDFIDEKEEAIKKMFKQYEDPPSIAFHQYRIDRSRLLDQININNDAFPDEIGATKLAPSWPASSALAGSLESIWPGKSSSLPRMASGTTLA</sequence>
<keyword evidence="12 13" id="KW-0407">Ion channel</keyword>
<evidence type="ECO:0000256" key="6">
    <source>
        <dbReference type="ARBA" id="ARBA00022989"/>
    </source>
</evidence>
<reference evidence="17 18" key="1">
    <citation type="submission" date="2024-01" db="EMBL/GenBank/DDBJ databases">
        <title>Genome assemblies of Stephania.</title>
        <authorList>
            <person name="Yang L."/>
        </authorList>
    </citation>
    <scope>NUCLEOTIDE SEQUENCE [LARGE SCALE GENOMIC DNA]</scope>
    <source>
        <strain evidence="17">YNDBR</strain>
        <tissue evidence="17">Leaf</tissue>
    </source>
</reference>
<dbReference type="FunFam" id="3.40.50.2300:FF:000081">
    <property type="entry name" value="Glutamate receptor"/>
    <property type="match status" value="1"/>
</dbReference>
<evidence type="ECO:0000313" key="17">
    <source>
        <dbReference type="EMBL" id="KAK9151821.1"/>
    </source>
</evidence>
<evidence type="ECO:0000256" key="1">
    <source>
        <dbReference type="ARBA" id="ARBA00004141"/>
    </source>
</evidence>
<dbReference type="InterPro" id="IPR019594">
    <property type="entry name" value="Glu/Gly-bd"/>
</dbReference>
<dbReference type="EMBL" id="JBBNAF010000004">
    <property type="protein sequence ID" value="KAK9151821.1"/>
    <property type="molecule type" value="Genomic_DNA"/>
</dbReference>
<dbReference type="Gene3D" id="3.40.190.10">
    <property type="entry name" value="Periplasmic binding protein-like II"/>
    <property type="match status" value="2"/>
</dbReference>
<dbReference type="GO" id="GO:0015276">
    <property type="term" value="F:ligand-gated monoatomic ion channel activity"/>
    <property type="evidence" value="ECO:0007669"/>
    <property type="project" value="InterPro"/>
</dbReference>
<dbReference type="GO" id="GO:0009611">
    <property type="term" value="P:response to wounding"/>
    <property type="evidence" value="ECO:0007669"/>
    <property type="project" value="UniProtKB-ARBA"/>
</dbReference>
<evidence type="ECO:0000256" key="3">
    <source>
        <dbReference type="ARBA" id="ARBA00022448"/>
    </source>
</evidence>
<dbReference type="GO" id="GO:1901701">
    <property type="term" value="P:cellular response to oxygen-containing compound"/>
    <property type="evidence" value="ECO:0007669"/>
    <property type="project" value="UniProtKB-ARBA"/>
</dbReference>
<gene>
    <name evidence="17" type="ORF">Syun_010130</name>
</gene>
<keyword evidence="11 13" id="KW-1071">Ligand-gated ion channel</keyword>
<evidence type="ECO:0000256" key="5">
    <source>
        <dbReference type="ARBA" id="ARBA00022729"/>
    </source>
</evidence>
<feature type="signal peptide" evidence="15">
    <location>
        <begin position="1"/>
        <end position="25"/>
    </location>
</feature>
<dbReference type="Gene3D" id="1.10.287.70">
    <property type="match status" value="1"/>
</dbReference>
<evidence type="ECO:0000256" key="15">
    <source>
        <dbReference type="SAM" id="SignalP"/>
    </source>
</evidence>
<evidence type="ECO:0000256" key="12">
    <source>
        <dbReference type="ARBA" id="ARBA00023303"/>
    </source>
</evidence>
<evidence type="ECO:0000256" key="8">
    <source>
        <dbReference type="ARBA" id="ARBA00023136"/>
    </source>
</evidence>
<dbReference type="Gene3D" id="3.40.50.2300">
    <property type="match status" value="2"/>
</dbReference>
<dbReference type="InterPro" id="IPR001320">
    <property type="entry name" value="Iontro_rcpt_C"/>
</dbReference>
<comment type="function">
    <text evidence="13">Glutamate-gated receptor that probably acts as non-selective cation channel.</text>
</comment>
<dbReference type="InterPro" id="IPR001828">
    <property type="entry name" value="ANF_lig-bd_rcpt"/>
</dbReference>
<keyword evidence="18" id="KW-1185">Reference proteome</keyword>
<comment type="caution">
    <text evidence="17">The sequence shown here is derived from an EMBL/GenBank/DDBJ whole genome shotgun (WGS) entry which is preliminary data.</text>
</comment>
<dbReference type="Proteomes" id="UP001420932">
    <property type="component" value="Unassembled WGS sequence"/>
</dbReference>
<evidence type="ECO:0000313" key="18">
    <source>
        <dbReference type="Proteomes" id="UP001420932"/>
    </source>
</evidence>
<dbReference type="InterPro" id="IPR015683">
    <property type="entry name" value="Ionotropic_Glu_rcpt"/>
</dbReference>
<feature type="chain" id="PRO_5043053657" description="Glutamate receptor" evidence="15">
    <location>
        <begin position="26"/>
        <end position="976"/>
    </location>
</feature>
<feature type="transmembrane region" description="Helical" evidence="14">
    <location>
        <begin position="829"/>
        <end position="849"/>
    </location>
</feature>
<dbReference type="SUPFAM" id="SSF53850">
    <property type="entry name" value="Periplasmic binding protein-like II"/>
    <property type="match status" value="1"/>
</dbReference>
<dbReference type="InterPro" id="IPR028082">
    <property type="entry name" value="Peripla_BP_I"/>
</dbReference>
<dbReference type="FunFam" id="3.40.190.10:FF:000054">
    <property type="entry name" value="Glutamate receptor"/>
    <property type="match status" value="1"/>
</dbReference>
<accession>A0AAP0KFV2</accession>
<evidence type="ECO:0000256" key="4">
    <source>
        <dbReference type="ARBA" id="ARBA00022692"/>
    </source>
</evidence>
<dbReference type="InterPro" id="IPR017103">
    <property type="entry name" value="Iontropic_Glu_rcpt_pln"/>
</dbReference>
<dbReference type="PIRSF" id="PIRSF037090">
    <property type="entry name" value="Iontro_Glu-like_rcpt_pln"/>
    <property type="match status" value="1"/>
</dbReference>
<feature type="transmembrane region" description="Helical" evidence="14">
    <location>
        <begin position="589"/>
        <end position="607"/>
    </location>
</feature>
<evidence type="ECO:0000256" key="11">
    <source>
        <dbReference type="ARBA" id="ARBA00023286"/>
    </source>
</evidence>
<keyword evidence="7 13" id="KW-0406">Ion transport</keyword>
<keyword evidence="3 13" id="KW-0813">Transport</keyword>
<evidence type="ECO:0000259" key="16">
    <source>
        <dbReference type="SMART" id="SM00079"/>
    </source>
</evidence>
<evidence type="ECO:0000256" key="2">
    <source>
        <dbReference type="ARBA" id="ARBA00008685"/>
    </source>
</evidence>
<evidence type="ECO:0000256" key="7">
    <source>
        <dbReference type="ARBA" id="ARBA00023065"/>
    </source>
</evidence>
<dbReference type="FunFam" id="1.10.287.70:FF:000037">
    <property type="entry name" value="Glutamate receptor"/>
    <property type="match status" value="1"/>
</dbReference>
<evidence type="ECO:0000256" key="13">
    <source>
        <dbReference type="PIRNR" id="PIRNR037090"/>
    </source>
</evidence>
<dbReference type="SUPFAM" id="SSF53822">
    <property type="entry name" value="Periplasmic binding protein-like I"/>
    <property type="match status" value="1"/>
</dbReference>
<organism evidence="17 18">
    <name type="scientific">Stephania yunnanensis</name>
    <dbReference type="NCBI Taxonomy" id="152371"/>
    <lineage>
        <taxon>Eukaryota</taxon>
        <taxon>Viridiplantae</taxon>
        <taxon>Streptophyta</taxon>
        <taxon>Embryophyta</taxon>
        <taxon>Tracheophyta</taxon>
        <taxon>Spermatophyta</taxon>
        <taxon>Magnoliopsida</taxon>
        <taxon>Ranunculales</taxon>
        <taxon>Menispermaceae</taxon>
        <taxon>Menispermoideae</taxon>
        <taxon>Cissampelideae</taxon>
        <taxon>Stephania</taxon>
    </lineage>
</organism>
<dbReference type="CDD" id="cd19990">
    <property type="entry name" value="PBP1_GABAb_receptor_plant"/>
    <property type="match status" value="1"/>
</dbReference>
<keyword evidence="4 14" id="KW-0812">Transmembrane</keyword>
<dbReference type="GO" id="GO:0016020">
    <property type="term" value="C:membrane"/>
    <property type="evidence" value="ECO:0007669"/>
    <property type="project" value="UniProtKB-SubCell"/>
</dbReference>
<dbReference type="InterPro" id="IPR044440">
    <property type="entry name" value="GABAb_receptor_plant_PBP1"/>
</dbReference>
<dbReference type="Pfam" id="PF00060">
    <property type="entry name" value="Lig_chan"/>
    <property type="match status" value="1"/>
</dbReference>
<name>A0AAP0KFV2_9MAGN</name>
<comment type="similarity">
    <text evidence="2 13">Belongs to the glutamate-gated ion channel (TC 1.A.10.1) family.</text>
</comment>
<dbReference type="SMART" id="SM00079">
    <property type="entry name" value="PBPe"/>
    <property type="match status" value="1"/>
</dbReference>
<protein>
    <recommendedName>
        <fullName evidence="13">Glutamate receptor</fullName>
    </recommendedName>
</protein>
<dbReference type="AlphaFoldDB" id="A0AAP0KFV2"/>
<dbReference type="Pfam" id="PF10613">
    <property type="entry name" value="Lig_chan-Glu_bd"/>
    <property type="match status" value="1"/>
</dbReference>
<evidence type="ECO:0000256" key="14">
    <source>
        <dbReference type="SAM" id="Phobius"/>
    </source>
</evidence>
<evidence type="ECO:0000256" key="9">
    <source>
        <dbReference type="ARBA" id="ARBA00023170"/>
    </source>
</evidence>
<dbReference type="Pfam" id="PF01094">
    <property type="entry name" value="ANF_receptor"/>
    <property type="match status" value="1"/>
</dbReference>
<feature type="domain" description="Ionotropic glutamate receptor C-terminal" evidence="16">
    <location>
        <begin position="468"/>
        <end position="809"/>
    </location>
</feature>
<keyword evidence="9 13" id="KW-0675">Receptor</keyword>
<keyword evidence="5 15" id="KW-0732">Signal</keyword>
<evidence type="ECO:0000256" key="10">
    <source>
        <dbReference type="ARBA" id="ARBA00023180"/>
    </source>
</evidence>
<comment type="subcellular location">
    <subcellularLocation>
        <location evidence="1">Membrane</location>
        <topology evidence="1">Multi-pass membrane protein</topology>
    </subcellularLocation>
</comment>
<dbReference type="PANTHER" id="PTHR18966">
    <property type="entry name" value="IONOTROPIC GLUTAMATE RECEPTOR"/>
    <property type="match status" value="1"/>
</dbReference>